<evidence type="ECO:0000256" key="1">
    <source>
        <dbReference type="SAM" id="MobiDB-lite"/>
    </source>
</evidence>
<feature type="region of interest" description="Disordered" evidence="1">
    <location>
        <begin position="86"/>
        <end position="162"/>
    </location>
</feature>
<gene>
    <name evidence="2" type="ORF">TIFTF001_017025</name>
</gene>
<keyword evidence="3" id="KW-1185">Reference proteome</keyword>
<protein>
    <submittedName>
        <fullName evidence="2">Uncharacterized protein</fullName>
    </submittedName>
</protein>
<dbReference type="AlphaFoldDB" id="A0AA88A8U0"/>
<reference evidence="2" key="1">
    <citation type="submission" date="2023-07" db="EMBL/GenBank/DDBJ databases">
        <title>draft genome sequence of fig (Ficus carica).</title>
        <authorList>
            <person name="Takahashi T."/>
            <person name="Nishimura K."/>
        </authorList>
    </citation>
    <scope>NUCLEOTIDE SEQUENCE</scope>
</reference>
<sequence length="250" mass="28614">MKSLQTKLTALRMQAQSGFSTPNIVPWQYATIPKAEQPLPVVPQKENHVLRLKRLIEQDSALRKLKGKQKEQGSISQMMIRFHQPSIPSEEESAPEDSDLSSKVSELEESTSPQPIMMNQPTVTEIPDQEEQTGENQPPRQQRSTTQAATNGKPQTFTLDDIPPSKWRDRFQEFKAFLVLQIQKPNSQSGAILLNFVSRFVEILQDWWMSLGEYRQLIFLQTESVEGALAQLYSEFCVEENQIVEQARLE</sequence>
<dbReference type="Proteomes" id="UP001187192">
    <property type="component" value="Unassembled WGS sequence"/>
</dbReference>
<feature type="compositionally biased region" description="Acidic residues" evidence="1">
    <location>
        <begin position="89"/>
        <end position="99"/>
    </location>
</feature>
<feature type="compositionally biased region" description="Polar residues" evidence="1">
    <location>
        <begin position="134"/>
        <end position="158"/>
    </location>
</feature>
<comment type="caution">
    <text evidence="2">The sequence shown here is derived from an EMBL/GenBank/DDBJ whole genome shotgun (WGS) entry which is preliminary data.</text>
</comment>
<proteinExistence type="predicted"/>
<name>A0AA88A8U0_FICCA</name>
<evidence type="ECO:0000313" key="2">
    <source>
        <dbReference type="EMBL" id="GMN47840.1"/>
    </source>
</evidence>
<evidence type="ECO:0000313" key="3">
    <source>
        <dbReference type="Proteomes" id="UP001187192"/>
    </source>
</evidence>
<organism evidence="2 3">
    <name type="scientific">Ficus carica</name>
    <name type="common">Common fig</name>
    <dbReference type="NCBI Taxonomy" id="3494"/>
    <lineage>
        <taxon>Eukaryota</taxon>
        <taxon>Viridiplantae</taxon>
        <taxon>Streptophyta</taxon>
        <taxon>Embryophyta</taxon>
        <taxon>Tracheophyta</taxon>
        <taxon>Spermatophyta</taxon>
        <taxon>Magnoliopsida</taxon>
        <taxon>eudicotyledons</taxon>
        <taxon>Gunneridae</taxon>
        <taxon>Pentapetalae</taxon>
        <taxon>rosids</taxon>
        <taxon>fabids</taxon>
        <taxon>Rosales</taxon>
        <taxon>Moraceae</taxon>
        <taxon>Ficeae</taxon>
        <taxon>Ficus</taxon>
    </lineage>
</organism>
<dbReference type="EMBL" id="BTGU01000026">
    <property type="protein sequence ID" value="GMN47840.1"/>
    <property type="molecule type" value="Genomic_DNA"/>
</dbReference>
<accession>A0AA88A8U0</accession>
<feature type="compositionally biased region" description="Polar residues" evidence="1">
    <location>
        <begin position="110"/>
        <end position="123"/>
    </location>
</feature>